<name>A0A7V8RCF8_9SPHN</name>
<reference evidence="1 2" key="1">
    <citation type="journal article" date="1994" name="Int. J. Syst. Bacteriol.">
        <title>Phylogenetic positions of novel aerobic, bacteriochlorophyll a-containing bacteria and description of Roseococcus thiosulfatophilus gen. nov., sp. nov., Erythromicrobium ramosum gen. nov., sp. nov., and Erythrobacter litoralis sp. nov.</title>
        <authorList>
            <person name="Yurkov V."/>
            <person name="Stackebrandt E."/>
            <person name="Holmes A."/>
            <person name="Fuerst J.A."/>
            <person name="Hugenholtz P."/>
            <person name="Golecki J."/>
            <person name="Gad'on N."/>
            <person name="Gorlenko V.M."/>
            <person name="Kompantseva E.I."/>
            <person name="Drews G."/>
        </authorList>
    </citation>
    <scope>NUCLEOTIDE SEQUENCE [LARGE SCALE GENOMIC DNA]</scope>
    <source>
        <strain evidence="1 2">KR-99</strain>
    </source>
</reference>
<dbReference type="RefSeq" id="WP_181266790.1">
    <property type="nucleotide sequence ID" value="NZ_BAAAGB010000002.1"/>
</dbReference>
<comment type="caution">
    <text evidence="1">The sequence shown here is derived from an EMBL/GenBank/DDBJ whole genome shotgun (WGS) entry which is preliminary data.</text>
</comment>
<evidence type="ECO:0000313" key="1">
    <source>
        <dbReference type="EMBL" id="MBA1373874.1"/>
    </source>
</evidence>
<protein>
    <submittedName>
        <fullName evidence="1">Uncharacterized protein</fullName>
    </submittedName>
</protein>
<evidence type="ECO:0000313" key="2">
    <source>
        <dbReference type="Proteomes" id="UP000589292"/>
    </source>
</evidence>
<sequence length="128" mass="13566">MFAPLLPIQSDSRASAAIDSLLARIDAIGTVLAVLARWSGRPAADPVSGLSERATLAAWLTQVEPEITARMVTELDAICAALQSGLAALEQARGRGHRAEAAAALLYRESREAFADVLKPTIAHPEYC</sequence>
<dbReference type="EMBL" id="VDES01000001">
    <property type="protein sequence ID" value="MBA1373874.1"/>
    <property type="molecule type" value="Genomic_DNA"/>
</dbReference>
<accession>A0A7V8RCF8</accession>
<dbReference type="Proteomes" id="UP000589292">
    <property type="component" value="Unassembled WGS sequence"/>
</dbReference>
<gene>
    <name evidence="1" type="ORF">FG486_05950</name>
</gene>
<proteinExistence type="predicted"/>
<organism evidence="1 2">
    <name type="scientific">Sphingomonas ursincola</name>
    <dbReference type="NCBI Taxonomy" id="56361"/>
    <lineage>
        <taxon>Bacteria</taxon>
        <taxon>Pseudomonadati</taxon>
        <taxon>Pseudomonadota</taxon>
        <taxon>Alphaproteobacteria</taxon>
        <taxon>Sphingomonadales</taxon>
        <taxon>Sphingomonadaceae</taxon>
        <taxon>Sphingomonas</taxon>
    </lineage>
</organism>
<keyword evidence="2" id="KW-1185">Reference proteome</keyword>
<dbReference type="AlphaFoldDB" id="A0A7V8RCF8"/>